<keyword evidence="4" id="KW-1185">Reference proteome</keyword>
<dbReference type="EMBL" id="CP046056">
    <property type="protein sequence ID" value="QQD23266.1"/>
    <property type="molecule type" value="Genomic_DNA"/>
</dbReference>
<dbReference type="Gene3D" id="2.40.10.220">
    <property type="entry name" value="predicted glycosyltransferase like domains"/>
    <property type="match status" value="1"/>
</dbReference>
<dbReference type="GO" id="GO:0035438">
    <property type="term" value="F:cyclic-di-GMP binding"/>
    <property type="evidence" value="ECO:0007669"/>
    <property type="project" value="InterPro"/>
</dbReference>
<feature type="domain" description="PilZ" evidence="2">
    <location>
        <begin position="2"/>
        <end position="98"/>
    </location>
</feature>
<dbReference type="RefSeq" id="WP_228345788.1">
    <property type="nucleotide sequence ID" value="NZ_CP046056.1"/>
</dbReference>
<evidence type="ECO:0000313" key="3">
    <source>
        <dbReference type="EMBL" id="QQD23266.1"/>
    </source>
</evidence>
<keyword evidence="1" id="KW-0973">c-di-GMP</keyword>
<name>A0A9X7YN29_9GAMM</name>
<comment type="function">
    <text evidence="1">Binds the second messenger bis-(3'-5') cyclic dimeric guanosine monophosphate (c-di-GMP). Can bind two c-di-GMP molecules per monomer. May play a role in bacterial second-messenger regulated processes. Binding to c-di-GMP induces a conformational change of the C- and N-termini resulting in the exposure of a highly negative surface on one side of the protein to a possible effector protein.</text>
</comment>
<dbReference type="InterPro" id="IPR009875">
    <property type="entry name" value="PilZ_domain"/>
</dbReference>
<proteinExistence type="predicted"/>
<reference evidence="3 4" key="1">
    <citation type="submission" date="2019-11" db="EMBL/GenBank/DDBJ databases">
        <title>Venatorbacter sp. nov. a predator of Campylobacter and other Gram-negative bacteria.</title>
        <authorList>
            <person name="Saeedi A."/>
            <person name="Cummings N.J."/>
            <person name="Connerton I.F."/>
            <person name="Connerton P.L."/>
        </authorList>
    </citation>
    <scope>NUCLEOTIDE SEQUENCE [LARGE SCALE GENOMIC DNA]</scope>
    <source>
        <strain evidence="3">XL5</strain>
    </source>
</reference>
<evidence type="ECO:0000259" key="2">
    <source>
        <dbReference type="Pfam" id="PF07238"/>
    </source>
</evidence>
<dbReference type="Proteomes" id="UP000596074">
    <property type="component" value="Chromosome"/>
</dbReference>
<evidence type="ECO:0000313" key="4">
    <source>
        <dbReference type="Proteomes" id="UP000596074"/>
    </source>
</evidence>
<comment type="subunit">
    <text evidence="1">Monomer in both c-di-GMP-bound and free forms.</text>
</comment>
<accession>A0A9X7YN29</accession>
<protein>
    <recommendedName>
        <fullName evidence="1">Cyclic diguanosine monophosphate-binding protein</fullName>
        <shortName evidence="1">c-di-GMP-binding protein</shortName>
    </recommendedName>
    <alternativeName>
        <fullName evidence="1">Pilz domain-containing protein</fullName>
    </alternativeName>
</protein>
<keyword evidence="1" id="KW-0547">Nucleotide-binding</keyword>
<dbReference type="SUPFAM" id="SSF141371">
    <property type="entry name" value="PilZ domain-like"/>
    <property type="match status" value="1"/>
</dbReference>
<evidence type="ECO:0000256" key="1">
    <source>
        <dbReference type="PIRNR" id="PIRNR028141"/>
    </source>
</evidence>
<dbReference type="InterPro" id="IPR027021">
    <property type="entry name" value="C-di-GMP_BP_PA4608"/>
</dbReference>
<gene>
    <name evidence="3" type="ORF">GJQ55_01705</name>
</gene>
<dbReference type="PIRSF" id="PIRSF028141">
    <property type="entry name" value="C-di-GMP_BP_PA4608"/>
    <property type="match status" value="1"/>
</dbReference>
<dbReference type="Pfam" id="PF07238">
    <property type="entry name" value="PilZ"/>
    <property type="match status" value="1"/>
</dbReference>
<organism evidence="3 4">
    <name type="scientific">Venatoribacter cucullus</name>
    <dbReference type="NCBI Taxonomy" id="2661630"/>
    <lineage>
        <taxon>Bacteria</taxon>
        <taxon>Pseudomonadati</taxon>
        <taxon>Pseudomonadota</taxon>
        <taxon>Gammaproteobacteria</taxon>
        <taxon>Oceanospirillales</taxon>
        <taxon>Oceanospirillaceae</taxon>
        <taxon>Venatoribacter</taxon>
    </lineage>
</organism>
<dbReference type="AlphaFoldDB" id="A0A9X7YN29"/>
<sequence length="119" mass="13949">MEQRQFQRVHFLQRVLVETEGQQYETHCLDISLRGILLVRPEDVNWRLEQQLSVTLVLTPQELIEMHCSLVHIDEDLVGCACDSMDIDSMTSLRRLLELNMTDPLQLNRELGELLRIPH</sequence>
<dbReference type="KEGG" id="vcw:GJQ55_01705"/>